<dbReference type="Pfam" id="PF07336">
    <property type="entry name" value="ABATE"/>
    <property type="match status" value="1"/>
</dbReference>
<protein>
    <submittedName>
        <fullName evidence="2">CGNR zinc finger domain-containing protein</fullName>
    </submittedName>
</protein>
<feature type="domain" description="Zinc finger CGNR" evidence="1">
    <location>
        <begin position="147"/>
        <end position="186"/>
    </location>
</feature>
<evidence type="ECO:0000313" key="2">
    <source>
        <dbReference type="EMBL" id="MFC6715655.1"/>
    </source>
</evidence>
<dbReference type="InterPro" id="IPR021005">
    <property type="entry name" value="Znf_CGNR"/>
</dbReference>
<dbReference type="InterPro" id="IPR010852">
    <property type="entry name" value="ABATE"/>
</dbReference>
<organism evidence="2 3">
    <name type="scientific">Branchiibius cervicis</name>
    <dbReference type="NCBI Taxonomy" id="908252"/>
    <lineage>
        <taxon>Bacteria</taxon>
        <taxon>Bacillati</taxon>
        <taxon>Actinomycetota</taxon>
        <taxon>Actinomycetes</taxon>
        <taxon>Micrococcales</taxon>
        <taxon>Dermacoccaceae</taxon>
        <taxon>Branchiibius</taxon>
    </lineage>
</organism>
<proteinExistence type="predicted"/>
<name>A0ABW2AXU3_9MICO</name>
<dbReference type="PANTHER" id="PTHR35525:SF3">
    <property type="entry name" value="BLL6575 PROTEIN"/>
    <property type="match status" value="1"/>
</dbReference>
<dbReference type="Gene3D" id="1.10.3300.10">
    <property type="entry name" value="Jann2411-like domain"/>
    <property type="match status" value="1"/>
</dbReference>
<evidence type="ECO:0000259" key="1">
    <source>
        <dbReference type="Pfam" id="PF11706"/>
    </source>
</evidence>
<dbReference type="PANTHER" id="PTHR35525">
    <property type="entry name" value="BLL6575 PROTEIN"/>
    <property type="match status" value="1"/>
</dbReference>
<dbReference type="Proteomes" id="UP001596356">
    <property type="component" value="Unassembled WGS sequence"/>
</dbReference>
<reference evidence="3" key="1">
    <citation type="journal article" date="2019" name="Int. J. Syst. Evol. Microbiol.">
        <title>The Global Catalogue of Microorganisms (GCM) 10K type strain sequencing project: providing services to taxonomists for standard genome sequencing and annotation.</title>
        <authorList>
            <consortium name="The Broad Institute Genomics Platform"/>
            <consortium name="The Broad Institute Genome Sequencing Center for Infectious Disease"/>
            <person name="Wu L."/>
            <person name="Ma J."/>
        </authorList>
    </citation>
    <scope>NUCLEOTIDE SEQUENCE [LARGE SCALE GENOMIC DNA]</scope>
    <source>
        <strain evidence="3">NBRC 106593</strain>
    </source>
</reference>
<dbReference type="SUPFAM" id="SSF160904">
    <property type="entry name" value="Jann2411-like"/>
    <property type="match status" value="1"/>
</dbReference>
<sequence length="198" mass="21229">MNDRNIDDATAATSTDQSRFPLAGGAPWLNLIATVGRAYSAAPIERLATTADLDEWLVANGLQAPPSNDRDLSVAYDLRAACRTISEAIVSATTPPSAAIRTIASDARHVSFTAYPQGARWDTARDALGSVALTALLSLTGPERAMLAQCHDPECGWVFLDPSGRRHWCPSRSCGTRTRVRQHRARSKIEPTAASGTQ</sequence>
<gene>
    <name evidence="2" type="ORF">ACFQBT_18235</name>
</gene>
<accession>A0ABW2AXU3</accession>
<dbReference type="Pfam" id="PF11706">
    <property type="entry name" value="zf-CGNR"/>
    <property type="match status" value="1"/>
</dbReference>
<evidence type="ECO:0000313" key="3">
    <source>
        <dbReference type="Proteomes" id="UP001596356"/>
    </source>
</evidence>
<dbReference type="EMBL" id="JBHSWJ010000002">
    <property type="protein sequence ID" value="MFC6715655.1"/>
    <property type="molecule type" value="Genomic_DNA"/>
</dbReference>
<keyword evidence="3" id="KW-1185">Reference proteome</keyword>
<comment type="caution">
    <text evidence="2">The sequence shown here is derived from an EMBL/GenBank/DDBJ whole genome shotgun (WGS) entry which is preliminary data.</text>
</comment>
<dbReference type="RefSeq" id="WP_377824924.1">
    <property type="nucleotide sequence ID" value="NZ_JBHSWJ010000002.1"/>
</dbReference>
<dbReference type="InterPro" id="IPR023286">
    <property type="entry name" value="ABATE_dom_sf"/>
</dbReference>